<organism evidence="2 3">
    <name type="scientific">Natrarchaeobius chitinivorans</name>
    <dbReference type="NCBI Taxonomy" id="1679083"/>
    <lineage>
        <taxon>Archaea</taxon>
        <taxon>Methanobacteriati</taxon>
        <taxon>Methanobacteriota</taxon>
        <taxon>Stenosarchaea group</taxon>
        <taxon>Halobacteria</taxon>
        <taxon>Halobacteriales</taxon>
        <taxon>Natrialbaceae</taxon>
        <taxon>Natrarchaeobius</taxon>
    </lineage>
</organism>
<dbReference type="PANTHER" id="PTHR43102">
    <property type="entry name" value="SLR1143 PROTEIN"/>
    <property type="match status" value="1"/>
</dbReference>
<dbReference type="InterPro" id="IPR029016">
    <property type="entry name" value="GAF-like_dom_sf"/>
</dbReference>
<proteinExistence type="predicted"/>
<evidence type="ECO:0000259" key="1">
    <source>
        <dbReference type="Pfam" id="PF01590"/>
    </source>
</evidence>
<reference evidence="2 3" key="1">
    <citation type="submission" date="2018-10" db="EMBL/GenBank/DDBJ databases">
        <title>Natrarchaeobius chitinivorans gen. nov., sp. nov., and Natrarchaeobius haloalkaliphilus sp. nov., alkaliphilic, chitin-utilizing haloarchaea from hypersaline alkaline lakes.</title>
        <authorList>
            <person name="Sorokin D.Y."/>
            <person name="Elcheninov A.G."/>
            <person name="Kostrikina N.A."/>
            <person name="Bale N.J."/>
            <person name="Sinninghe Damste J.S."/>
            <person name="Khijniak T.V."/>
            <person name="Kublanov I.V."/>
            <person name="Toshchakov S.V."/>
        </authorList>
    </citation>
    <scope>NUCLEOTIDE SEQUENCE [LARGE SCALE GENOMIC DNA]</scope>
    <source>
        <strain evidence="2 3">AArcht7</strain>
    </source>
</reference>
<dbReference type="PANTHER" id="PTHR43102:SF2">
    <property type="entry name" value="GAF DOMAIN-CONTAINING PROTEIN"/>
    <property type="match status" value="1"/>
</dbReference>
<dbReference type="EMBL" id="REFZ01000006">
    <property type="protein sequence ID" value="RQH00296.1"/>
    <property type="molecule type" value="Genomic_DNA"/>
</dbReference>
<comment type="caution">
    <text evidence="2">The sequence shown here is derived from an EMBL/GenBank/DDBJ whole genome shotgun (WGS) entry which is preliminary data.</text>
</comment>
<keyword evidence="3" id="KW-1185">Reference proteome</keyword>
<protein>
    <submittedName>
        <fullName evidence="2">GAF domain-containing protein</fullName>
    </submittedName>
</protein>
<dbReference type="Gene3D" id="3.30.450.40">
    <property type="match status" value="1"/>
</dbReference>
<dbReference type="OrthoDB" id="330337at2157"/>
<sequence>MADDKRFSENEQLENLAIVSYAGANMTAPNGQVIGQVCVLDHEPRTYTAEERRLLQQYAETAMEILELHQTVLENATAEVGR</sequence>
<gene>
    <name evidence="2" type="ORF">EA472_10550</name>
</gene>
<dbReference type="InterPro" id="IPR003018">
    <property type="entry name" value="GAF"/>
</dbReference>
<name>A0A3N6PMN8_NATCH</name>
<feature type="domain" description="GAF" evidence="1">
    <location>
        <begin position="3"/>
        <end position="63"/>
    </location>
</feature>
<dbReference type="Proteomes" id="UP000281431">
    <property type="component" value="Unassembled WGS sequence"/>
</dbReference>
<accession>A0A3N6PMN8</accession>
<evidence type="ECO:0000313" key="3">
    <source>
        <dbReference type="Proteomes" id="UP000281431"/>
    </source>
</evidence>
<evidence type="ECO:0000313" key="2">
    <source>
        <dbReference type="EMBL" id="RQH00296.1"/>
    </source>
</evidence>
<dbReference type="Pfam" id="PF01590">
    <property type="entry name" value="GAF"/>
    <property type="match status" value="1"/>
</dbReference>
<dbReference type="AlphaFoldDB" id="A0A3N6PMN8"/>
<dbReference type="SUPFAM" id="SSF55781">
    <property type="entry name" value="GAF domain-like"/>
    <property type="match status" value="1"/>
</dbReference>